<organism evidence="1 2">
    <name type="scientific">Georgenia muralis</name>
    <dbReference type="NCBI Taxonomy" id="154117"/>
    <lineage>
        <taxon>Bacteria</taxon>
        <taxon>Bacillati</taxon>
        <taxon>Actinomycetota</taxon>
        <taxon>Actinomycetes</taxon>
        <taxon>Micrococcales</taxon>
        <taxon>Bogoriellaceae</taxon>
        <taxon>Georgenia</taxon>
    </lineage>
</organism>
<dbReference type="EMBL" id="RKRA01000001">
    <property type="protein sequence ID" value="RPF26919.1"/>
    <property type="molecule type" value="Genomic_DNA"/>
</dbReference>
<dbReference type="InterPro" id="IPR036698">
    <property type="entry name" value="TM1070-like_sf"/>
</dbReference>
<proteinExistence type="predicted"/>
<dbReference type="RefSeq" id="WP_123916110.1">
    <property type="nucleotide sequence ID" value="NZ_RKRA01000001.1"/>
</dbReference>
<protein>
    <recommendedName>
        <fullName evidence="3">Sensory rhodopsin transducer</fullName>
    </recommendedName>
</protein>
<dbReference type="Gene3D" id="2.60.290.11">
    <property type="entry name" value="TM1070-like"/>
    <property type="match status" value="1"/>
</dbReference>
<dbReference type="PIRSF" id="PIRSF008711">
    <property type="entry name" value="UCP008711"/>
    <property type="match status" value="1"/>
</dbReference>
<comment type="caution">
    <text evidence="1">The sequence shown here is derived from an EMBL/GenBank/DDBJ whole genome shotgun (WGS) entry which is preliminary data.</text>
</comment>
<reference evidence="1 2" key="1">
    <citation type="submission" date="2018-11" db="EMBL/GenBank/DDBJ databases">
        <title>Sequencing the genomes of 1000 actinobacteria strains.</title>
        <authorList>
            <person name="Klenk H.-P."/>
        </authorList>
    </citation>
    <scope>NUCLEOTIDE SEQUENCE [LARGE SCALE GENOMIC DNA]</scope>
    <source>
        <strain evidence="1 2">DSM 14418</strain>
    </source>
</reference>
<dbReference type="Proteomes" id="UP000280726">
    <property type="component" value="Unassembled WGS sequence"/>
</dbReference>
<dbReference type="AlphaFoldDB" id="A0A3N4Z0W3"/>
<gene>
    <name evidence="1" type="ORF">EDD32_1378</name>
</gene>
<evidence type="ECO:0000313" key="2">
    <source>
        <dbReference type="Proteomes" id="UP000280726"/>
    </source>
</evidence>
<dbReference type="Pfam" id="PF07100">
    <property type="entry name" value="ASRT"/>
    <property type="match status" value="1"/>
</dbReference>
<dbReference type="OrthoDB" id="512504at2"/>
<keyword evidence="2" id="KW-1185">Reference proteome</keyword>
<evidence type="ECO:0008006" key="3">
    <source>
        <dbReference type="Google" id="ProtNLM"/>
    </source>
</evidence>
<sequence>MTDRELGRRTWVFAAGHVPERTTGHEPELTSRDELCLLNSAGADARVELTVYHPDRDPVGPYRLTVPARRVRHVRINDLIDPQAVPLGVAYGLVLDSDVPVVAQLRHLDTSQAALGVAITSGLPVDG</sequence>
<accession>A0A3N4Z0W3</accession>
<dbReference type="InterPro" id="IPR009794">
    <property type="entry name" value="ASRT"/>
</dbReference>
<dbReference type="SUPFAM" id="SSF89232">
    <property type="entry name" value="Hypothetical protein TM1070"/>
    <property type="match status" value="1"/>
</dbReference>
<name>A0A3N4Z0W3_9MICO</name>
<evidence type="ECO:0000313" key="1">
    <source>
        <dbReference type="EMBL" id="RPF26919.1"/>
    </source>
</evidence>